<gene>
    <name evidence="1" type="ORF">BDD41_3418</name>
</gene>
<evidence type="ECO:0000313" key="2">
    <source>
        <dbReference type="Proteomes" id="UP000256941"/>
    </source>
</evidence>
<evidence type="ECO:0008006" key="3">
    <source>
        <dbReference type="Google" id="ProtNLM"/>
    </source>
</evidence>
<evidence type="ECO:0000313" key="1">
    <source>
        <dbReference type="EMBL" id="REF68376.1"/>
    </source>
</evidence>
<dbReference type="Proteomes" id="UP000256941">
    <property type="component" value="Unassembled WGS sequence"/>
</dbReference>
<name>A0A3D9XCS8_PARVE</name>
<dbReference type="InterPro" id="IPR029014">
    <property type="entry name" value="NiFe-Hase_large"/>
</dbReference>
<dbReference type="AlphaFoldDB" id="A0A3D9XCS8"/>
<sequence>MISASVSFRLLPRDGGLALAPGAQAGLAVDALMTGRRVDEVRQMLPALFGLCRSVQEWAMALALGLPLPPLDDLRRDMIRDHLARLCLHLPPQLGLAPLALPQGWQAGGRALRVALFGQDGLPGPGDLAAWSAGPAPLARLVAAVQGHFAPGEAVSDLPAMTDPFGDGLVENSLATRHAGHPLLMAVRGAYGHGPLVHLLARLVDLDALSRGAFPPPRRMAQGAALVPCSRGFCALELRAAGGIVTRFSRRTPTDHLLMSGGLLAASLATLPPDKADRAPLLAMILDPCIPLHLEAGPHA</sequence>
<dbReference type="EMBL" id="QTUJ01000003">
    <property type="protein sequence ID" value="REF68376.1"/>
    <property type="molecule type" value="Genomic_DNA"/>
</dbReference>
<dbReference type="RefSeq" id="WP_011749374.1">
    <property type="nucleotide sequence ID" value="NZ_CP038197.1"/>
</dbReference>
<organism evidence="1 2">
    <name type="scientific">Paracoccus versutus</name>
    <name type="common">Thiobacillus versutus</name>
    <dbReference type="NCBI Taxonomy" id="34007"/>
    <lineage>
        <taxon>Bacteria</taxon>
        <taxon>Pseudomonadati</taxon>
        <taxon>Pseudomonadota</taxon>
        <taxon>Alphaproteobacteria</taxon>
        <taxon>Rhodobacterales</taxon>
        <taxon>Paracoccaceae</taxon>
        <taxon>Paracoccus</taxon>
    </lineage>
</organism>
<dbReference type="GeneID" id="93452784"/>
<proteinExistence type="predicted"/>
<comment type="caution">
    <text evidence="1">The sequence shown here is derived from an EMBL/GenBank/DDBJ whole genome shotgun (WGS) entry which is preliminary data.</text>
</comment>
<protein>
    <recommendedName>
        <fullName evidence="3">Hydrogenase expression/formation protein HupK</fullName>
    </recommendedName>
</protein>
<reference evidence="1 2" key="1">
    <citation type="submission" date="2018-08" db="EMBL/GenBank/DDBJ databases">
        <title>Genomic Encyclopedia of Archaeal and Bacterial Type Strains, Phase II (KMG-II): from individual species to whole genera.</title>
        <authorList>
            <person name="Goeker M."/>
        </authorList>
    </citation>
    <scope>NUCLEOTIDE SEQUENCE [LARGE SCALE GENOMIC DNA]</scope>
    <source>
        <strain evidence="1 2">DSM 17099</strain>
    </source>
</reference>
<accession>A0A3D9XCS8</accession>
<dbReference type="SUPFAM" id="SSF56762">
    <property type="entry name" value="HydB/Nqo4-like"/>
    <property type="match status" value="1"/>
</dbReference>